<feature type="domain" description="Phage shock protein PspC N-terminal" evidence="7">
    <location>
        <begin position="8"/>
        <end position="62"/>
    </location>
</feature>
<name>A0ABS5AKM3_9PSEU</name>
<gene>
    <name evidence="8" type="ORF">JOF53_005990</name>
</gene>
<keyword evidence="3 6" id="KW-0812">Transmembrane</keyword>
<dbReference type="PANTHER" id="PTHR33885:SF3">
    <property type="entry name" value="PHAGE SHOCK PROTEIN C"/>
    <property type="match status" value="1"/>
</dbReference>
<dbReference type="PANTHER" id="PTHR33885">
    <property type="entry name" value="PHAGE SHOCK PROTEIN C"/>
    <property type="match status" value="1"/>
</dbReference>
<dbReference type="InterPro" id="IPR007168">
    <property type="entry name" value="Phageshock_PspC_N"/>
</dbReference>
<keyword evidence="4 6" id="KW-1133">Transmembrane helix</keyword>
<reference evidence="8 9" key="1">
    <citation type="submission" date="2021-03" db="EMBL/GenBank/DDBJ databases">
        <title>Sequencing the genomes of 1000 actinobacteria strains.</title>
        <authorList>
            <person name="Klenk H.-P."/>
        </authorList>
    </citation>
    <scope>NUCLEOTIDE SEQUENCE [LARGE SCALE GENOMIC DNA]</scope>
    <source>
        <strain evidence="8 9">DSM 44580</strain>
    </source>
</reference>
<evidence type="ECO:0000256" key="2">
    <source>
        <dbReference type="ARBA" id="ARBA00022475"/>
    </source>
</evidence>
<evidence type="ECO:0000256" key="4">
    <source>
        <dbReference type="ARBA" id="ARBA00022989"/>
    </source>
</evidence>
<dbReference type="EMBL" id="JAGIOO010000001">
    <property type="protein sequence ID" value="MBP2477118.1"/>
    <property type="molecule type" value="Genomic_DNA"/>
</dbReference>
<feature type="transmembrane region" description="Helical" evidence="6">
    <location>
        <begin position="37"/>
        <end position="61"/>
    </location>
</feature>
<evidence type="ECO:0000256" key="3">
    <source>
        <dbReference type="ARBA" id="ARBA00022692"/>
    </source>
</evidence>
<comment type="caution">
    <text evidence="8">The sequence shown here is derived from an EMBL/GenBank/DDBJ whole genome shotgun (WGS) entry which is preliminary data.</text>
</comment>
<sequence length="67" mass="7494">MSAPIRSRRLARSRNSVFFGVAGGIAEYFGWKPGAVRLAFVISCVLPGPQFILYLILALFMRSPEKY</sequence>
<evidence type="ECO:0000313" key="8">
    <source>
        <dbReference type="EMBL" id="MBP2477118.1"/>
    </source>
</evidence>
<dbReference type="Proteomes" id="UP001519363">
    <property type="component" value="Unassembled WGS sequence"/>
</dbReference>
<dbReference type="Pfam" id="PF04024">
    <property type="entry name" value="PspC"/>
    <property type="match status" value="1"/>
</dbReference>
<dbReference type="InterPro" id="IPR052027">
    <property type="entry name" value="PspC"/>
</dbReference>
<keyword evidence="5 6" id="KW-0472">Membrane</keyword>
<evidence type="ECO:0000259" key="7">
    <source>
        <dbReference type="Pfam" id="PF04024"/>
    </source>
</evidence>
<comment type="subcellular location">
    <subcellularLocation>
        <location evidence="1">Cell membrane</location>
        <topology evidence="1">Single-pass membrane protein</topology>
    </subcellularLocation>
</comment>
<dbReference type="RefSeq" id="WP_086788786.1">
    <property type="nucleotide sequence ID" value="NZ_JAGIOO010000001.1"/>
</dbReference>
<evidence type="ECO:0000256" key="6">
    <source>
        <dbReference type="SAM" id="Phobius"/>
    </source>
</evidence>
<keyword evidence="9" id="KW-1185">Reference proteome</keyword>
<evidence type="ECO:0000256" key="1">
    <source>
        <dbReference type="ARBA" id="ARBA00004162"/>
    </source>
</evidence>
<evidence type="ECO:0000256" key="5">
    <source>
        <dbReference type="ARBA" id="ARBA00023136"/>
    </source>
</evidence>
<keyword evidence="2" id="KW-1003">Cell membrane</keyword>
<proteinExistence type="predicted"/>
<protein>
    <submittedName>
        <fullName evidence="8">Phage shock protein C</fullName>
    </submittedName>
</protein>
<evidence type="ECO:0000313" key="9">
    <source>
        <dbReference type="Proteomes" id="UP001519363"/>
    </source>
</evidence>
<accession>A0ABS5AKM3</accession>
<organism evidence="8 9">
    <name type="scientific">Crossiella equi</name>
    <dbReference type="NCBI Taxonomy" id="130796"/>
    <lineage>
        <taxon>Bacteria</taxon>
        <taxon>Bacillati</taxon>
        <taxon>Actinomycetota</taxon>
        <taxon>Actinomycetes</taxon>
        <taxon>Pseudonocardiales</taxon>
        <taxon>Pseudonocardiaceae</taxon>
        <taxon>Crossiella</taxon>
    </lineage>
</organism>